<dbReference type="InterPro" id="IPR021862">
    <property type="entry name" value="DUF3472"/>
</dbReference>
<reference evidence="1 2" key="1">
    <citation type="submission" date="2016-07" db="EMBL/GenBank/DDBJ databases">
        <title>Pervasive Adenine N6-methylation of Active Genes in Fungi.</title>
        <authorList>
            <consortium name="DOE Joint Genome Institute"/>
            <person name="Mondo S.J."/>
            <person name="Dannebaum R.O."/>
            <person name="Kuo R.C."/>
            <person name="Labutti K."/>
            <person name="Haridas S."/>
            <person name="Kuo A."/>
            <person name="Salamov A."/>
            <person name="Ahrendt S.R."/>
            <person name="Lipzen A."/>
            <person name="Sullivan W."/>
            <person name="Andreopoulos W.B."/>
            <person name="Clum A."/>
            <person name="Lindquist E."/>
            <person name="Daum C."/>
            <person name="Ramamoorthy G.K."/>
            <person name="Gryganskyi A."/>
            <person name="Culley D."/>
            <person name="Magnuson J.K."/>
            <person name="James T.Y."/>
            <person name="O'Malley M.A."/>
            <person name="Stajich J.E."/>
            <person name="Spatafora J.W."/>
            <person name="Visel A."/>
            <person name="Grigoriev I.V."/>
        </authorList>
    </citation>
    <scope>NUCLEOTIDE SEQUENCE [LARGE SCALE GENOMIC DNA]</scope>
    <source>
        <strain evidence="1 2">CBS 931.73</strain>
    </source>
</reference>
<dbReference type="EMBL" id="MCFE01000313">
    <property type="protein sequence ID" value="ORX91636.1"/>
    <property type="molecule type" value="Genomic_DNA"/>
</dbReference>
<gene>
    <name evidence="1" type="ORF">K493DRAFT_339238</name>
</gene>
<proteinExistence type="predicted"/>
<evidence type="ECO:0000313" key="2">
    <source>
        <dbReference type="Proteomes" id="UP000193498"/>
    </source>
</evidence>
<dbReference type="OrthoDB" id="6338748at2759"/>
<organism evidence="1 2">
    <name type="scientific">Basidiobolus meristosporus CBS 931.73</name>
    <dbReference type="NCBI Taxonomy" id="1314790"/>
    <lineage>
        <taxon>Eukaryota</taxon>
        <taxon>Fungi</taxon>
        <taxon>Fungi incertae sedis</taxon>
        <taxon>Zoopagomycota</taxon>
        <taxon>Entomophthoromycotina</taxon>
        <taxon>Basidiobolomycetes</taxon>
        <taxon>Basidiobolales</taxon>
        <taxon>Basidiobolaceae</taxon>
        <taxon>Basidiobolus</taxon>
    </lineage>
</organism>
<dbReference type="InParanoid" id="A0A1Y1Y1P2"/>
<name>A0A1Y1Y1P2_9FUNG</name>
<accession>A0A1Y1Y1P2</accession>
<dbReference type="Proteomes" id="UP000193498">
    <property type="component" value="Unassembled WGS sequence"/>
</dbReference>
<comment type="caution">
    <text evidence="1">The sequence shown here is derived from an EMBL/GenBank/DDBJ whole genome shotgun (WGS) entry which is preliminary data.</text>
</comment>
<evidence type="ECO:0008006" key="3">
    <source>
        <dbReference type="Google" id="ProtNLM"/>
    </source>
</evidence>
<dbReference type="Pfam" id="PF11958">
    <property type="entry name" value="DUF3472"/>
    <property type="match status" value="1"/>
</dbReference>
<sequence length="276" mass="30580">MQLKTIIAGIVSVLPLVARAARIMNLPYFPNYQIAPVTSFETDIEVPQGYDVSPATWMTIAFSSGTLSLLTESDTKRTVEFYMWDLGGNKTVEVVQLGENVVTPDSSPTKAVLNFGWESGVTYRMKIDTEYVENDTVFSASIKIRGQWHLIASIRGHNYGRYGLRENYPIYQYLSNQQSSPSQPACGIFSGQCYRLLNDDFCYPSWGVEINTSWGVLADGGANAGCWGYGVTKSGDGMFLSVGGSNTQSEYCNHNQNPWVDYDHCAINQFSKTING</sequence>
<evidence type="ECO:0000313" key="1">
    <source>
        <dbReference type="EMBL" id="ORX91636.1"/>
    </source>
</evidence>
<keyword evidence="2" id="KW-1185">Reference proteome</keyword>
<dbReference type="AlphaFoldDB" id="A0A1Y1Y1P2"/>
<protein>
    <recommendedName>
        <fullName evidence="3">DUF5077 domain-containing protein</fullName>
    </recommendedName>
</protein>